<gene>
    <name evidence="2" type="ORF">EBQ26_01035</name>
</gene>
<dbReference type="InterPro" id="IPR052533">
    <property type="entry name" value="WalJ/YycJ-like"/>
</dbReference>
<feature type="domain" description="Metallo-beta-lactamase" evidence="1">
    <location>
        <begin position="11"/>
        <end position="194"/>
    </location>
</feature>
<dbReference type="AlphaFoldDB" id="A0A3M6QE78"/>
<dbReference type="EMBL" id="RDQM01000001">
    <property type="protein sequence ID" value="RMX01390.1"/>
    <property type="molecule type" value="Genomic_DNA"/>
</dbReference>
<dbReference type="PANTHER" id="PTHR47619">
    <property type="entry name" value="METALLO-HYDROLASE YYCJ-RELATED"/>
    <property type="match status" value="1"/>
</dbReference>
<reference evidence="2 3" key="1">
    <citation type="submission" date="2018-10" db="EMBL/GenBank/DDBJ databases">
        <title>Comamonadaceae CDC group NO-1 genome sequencing and assembly.</title>
        <authorList>
            <person name="Bernier A.-M."/>
            <person name="Bernard K."/>
        </authorList>
    </citation>
    <scope>NUCLEOTIDE SEQUENCE [LARGE SCALE GENOMIC DNA]</scope>
    <source>
        <strain evidence="2 3">NML970147</strain>
    </source>
</reference>
<accession>A0A3M6QE78</accession>
<protein>
    <submittedName>
        <fullName evidence="2">MBL fold metallo-hydrolase</fullName>
    </submittedName>
</protein>
<organism evidence="2 3">
    <name type="scientific">Allofranklinella schreckenbergeri</name>
    <dbReference type="NCBI Taxonomy" id="1076744"/>
    <lineage>
        <taxon>Bacteria</taxon>
        <taxon>Pseudomonadati</taxon>
        <taxon>Pseudomonadota</taxon>
        <taxon>Betaproteobacteria</taxon>
        <taxon>Burkholderiales</taxon>
        <taxon>Comamonadaceae</taxon>
        <taxon>Allofranklinella</taxon>
    </lineage>
</organism>
<dbReference type="Pfam" id="PF12706">
    <property type="entry name" value="Lactamase_B_2"/>
    <property type="match status" value="1"/>
</dbReference>
<keyword evidence="2" id="KW-0378">Hydrolase</keyword>
<proteinExistence type="predicted"/>
<dbReference type="InterPro" id="IPR001279">
    <property type="entry name" value="Metallo-B-lactamas"/>
</dbReference>
<dbReference type="SUPFAM" id="SSF56281">
    <property type="entry name" value="Metallo-hydrolase/oxidoreductase"/>
    <property type="match status" value="1"/>
</dbReference>
<dbReference type="Proteomes" id="UP000267521">
    <property type="component" value="Unassembled WGS sequence"/>
</dbReference>
<evidence type="ECO:0000313" key="2">
    <source>
        <dbReference type="EMBL" id="RMX01390.1"/>
    </source>
</evidence>
<dbReference type="InterPro" id="IPR036866">
    <property type="entry name" value="RibonucZ/Hydroxyglut_hydro"/>
</dbReference>
<dbReference type="GO" id="GO:0016787">
    <property type="term" value="F:hydrolase activity"/>
    <property type="evidence" value="ECO:0007669"/>
    <property type="project" value="UniProtKB-KW"/>
</dbReference>
<name>A0A3M6QE78_9BURK</name>
<comment type="caution">
    <text evidence="2">The sequence shown here is derived from an EMBL/GenBank/DDBJ whole genome shotgun (WGS) entry which is preliminary data.</text>
</comment>
<dbReference type="PANTHER" id="PTHR47619:SF1">
    <property type="entry name" value="EXODEOXYRIBONUCLEASE WALJ"/>
    <property type="match status" value="1"/>
</dbReference>
<dbReference type="SMART" id="SM00849">
    <property type="entry name" value="Lactamase_B"/>
    <property type="match status" value="1"/>
</dbReference>
<evidence type="ECO:0000313" key="3">
    <source>
        <dbReference type="Proteomes" id="UP000267521"/>
    </source>
</evidence>
<evidence type="ECO:0000259" key="1">
    <source>
        <dbReference type="SMART" id="SM00849"/>
    </source>
</evidence>
<sequence length="261" mass="28703">MRFRSLASGSSGNATLVQGRAADGQAPFYALIDCGLPLRQLRAQLQTCALTPEDLHAIFVTHEHADHVGPCFDLARRLHIPIWSSYGTWLGAGRPDCDGMWQCARDGQTITWGRMQALPFTVPHDAREPLQLRISQEGLDIALLTDLGHITPHVLAHARDCQALLLEFNHEPDLLAASRYPPFLKRRIAGPQGHLANATAAQLLSQVLHSGLQHVVAAHLSQQNNRPEHALRWMQQAIGTHPIALHIATQEAGCDWINPSS</sequence>
<dbReference type="Gene3D" id="3.60.15.10">
    <property type="entry name" value="Ribonuclease Z/Hydroxyacylglutathione hydrolase-like"/>
    <property type="match status" value="1"/>
</dbReference>